<dbReference type="CDD" id="cd16442">
    <property type="entry name" value="BPL"/>
    <property type="match status" value="1"/>
</dbReference>
<gene>
    <name evidence="3" type="ORF">DFR43_103158</name>
</gene>
<accession>A0A4R6UMF9</accession>
<dbReference type="AlphaFoldDB" id="A0A4R6UMF9"/>
<evidence type="ECO:0000259" key="2">
    <source>
        <dbReference type="PROSITE" id="PS51733"/>
    </source>
</evidence>
<dbReference type="PANTHER" id="PTHR12835">
    <property type="entry name" value="BIOTIN PROTEIN LIGASE"/>
    <property type="match status" value="1"/>
</dbReference>
<dbReference type="InterPro" id="IPR045864">
    <property type="entry name" value="aa-tRNA-synth_II/BPL/LPL"/>
</dbReference>
<dbReference type="Pfam" id="PF03099">
    <property type="entry name" value="BPL_LplA_LipB"/>
    <property type="match status" value="1"/>
</dbReference>
<dbReference type="EMBL" id="SNYL01000003">
    <property type="protein sequence ID" value="TDQ44414.1"/>
    <property type="molecule type" value="Genomic_DNA"/>
</dbReference>
<evidence type="ECO:0000313" key="4">
    <source>
        <dbReference type="Proteomes" id="UP000295510"/>
    </source>
</evidence>
<sequence>MNTARALADLHSAAEAVWQAVAPGWPGFAVEVLPTIDSTNTELMRRARQGQADPVLLVALEQTAGRGRRGRGWVSEPGASLTFSLGLPLRPASWSGLSLAVGVSLAESLHPEVRLKWPNDLWWQDRKLGGILVETANVGTERLAIIGVGLNVEPPPPLPAEPDAQGVAPMPPVGLQTVAPAAGLSAGGWLVRALPPLVRDLVAFEREGFAPFAARFEARDALRGRAVRLSDGQEGVADGVRADGALWLRGAAGRVAVVQHEVSVRPC</sequence>
<dbReference type="InterPro" id="IPR004408">
    <property type="entry name" value="Biotin_CoA_COase_ligase"/>
</dbReference>
<protein>
    <submittedName>
        <fullName evidence="3">BirA family biotin operon repressor/biotin-[acetyl-CoA-carboxylase] ligase</fullName>
    </submittedName>
</protein>
<dbReference type="RefSeq" id="WP_133596011.1">
    <property type="nucleotide sequence ID" value="NZ_SNYL01000003.1"/>
</dbReference>
<dbReference type="NCBIfam" id="TIGR00121">
    <property type="entry name" value="birA_ligase"/>
    <property type="match status" value="1"/>
</dbReference>
<comment type="caution">
    <text evidence="3">The sequence shown here is derived from an EMBL/GenBank/DDBJ whole genome shotgun (WGS) entry which is preliminary data.</text>
</comment>
<dbReference type="PANTHER" id="PTHR12835:SF5">
    <property type="entry name" value="BIOTIN--PROTEIN LIGASE"/>
    <property type="match status" value="1"/>
</dbReference>
<dbReference type="OrthoDB" id="9807064at2"/>
<dbReference type="PROSITE" id="PS51733">
    <property type="entry name" value="BPL_LPL_CATALYTIC"/>
    <property type="match status" value="1"/>
</dbReference>
<dbReference type="SUPFAM" id="SSF55681">
    <property type="entry name" value="Class II aaRS and biotin synthetases"/>
    <property type="match status" value="1"/>
</dbReference>
<dbReference type="GO" id="GO:0004077">
    <property type="term" value="F:biotin--[biotin carboxyl-carrier protein] ligase activity"/>
    <property type="evidence" value="ECO:0007669"/>
    <property type="project" value="InterPro"/>
</dbReference>
<dbReference type="InterPro" id="IPR004143">
    <property type="entry name" value="BPL_LPL_catalytic"/>
</dbReference>
<name>A0A4R6UMF9_9BURK</name>
<keyword evidence="4" id="KW-1185">Reference proteome</keyword>
<reference evidence="3 4" key="1">
    <citation type="submission" date="2019-03" db="EMBL/GenBank/DDBJ databases">
        <title>Genomic Encyclopedia of Type Strains, Phase IV (KMG-IV): sequencing the most valuable type-strain genomes for metagenomic binning, comparative biology and taxonomic classification.</title>
        <authorList>
            <person name="Goeker M."/>
        </authorList>
    </citation>
    <scope>NUCLEOTIDE SEQUENCE [LARGE SCALE GENOMIC DNA]</scope>
    <source>
        <strain evidence="3 4">DSM 19605</strain>
    </source>
</reference>
<dbReference type="GO" id="GO:0005737">
    <property type="term" value="C:cytoplasm"/>
    <property type="evidence" value="ECO:0007669"/>
    <property type="project" value="TreeGrafter"/>
</dbReference>
<organism evidence="3 4">
    <name type="scientific">Tepidicella xavieri</name>
    <dbReference type="NCBI Taxonomy" id="360241"/>
    <lineage>
        <taxon>Bacteria</taxon>
        <taxon>Pseudomonadati</taxon>
        <taxon>Pseudomonadota</taxon>
        <taxon>Betaproteobacteria</taxon>
        <taxon>Burkholderiales</taxon>
        <taxon>Tepidicella</taxon>
    </lineage>
</organism>
<feature type="domain" description="BPL/LPL catalytic" evidence="2">
    <location>
        <begin position="11"/>
        <end position="194"/>
    </location>
</feature>
<evidence type="ECO:0000256" key="1">
    <source>
        <dbReference type="ARBA" id="ARBA00022598"/>
    </source>
</evidence>
<dbReference type="Proteomes" id="UP000295510">
    <property type="component" value="Unassembled WGS sequence"/>
</dbReference>
<keyword evidence="1 3" id="KW-0436">Ligase</keyword>
<proteinExistence type="predicted"/>
<evidence type="ECO:0000313" key="3">
    <source>
        <dbReference type="EMBL" id="TDQ44414.1"/>
    </source>
</evidence>
<dbReference type="Gene3D" id="3.30.930.10">
    <property type="entry name" value="Bira Bifunctional Protein, Domain 2"/>
    <property type="match status" value="1"/>
</dbReference>